<dbReference type="InParanoid" id="M1C1Z1"/>
<reference evidence="2" key="1">
    <citation type="journal article" date="2011" name="Nature">
        <title>Genome sequence and analysis of the tuber crop potato.</title>
        <authorList>
            <consortium name="The Potato Genome Sequencing Consortium"/>
        </authorList>
    </citation>
    <scope>NUCLEOTIDE SEQUENCE [LARGE SCALE GENOMIC DNA]</scope>
    <source>
        <strain evidence="2">cv. DM1-3 516 R44</strain>
    </source>
</reference>
<evidence type="ECO:0000313" key="1">
    <source>
        <dbReference type="EnsemblPlants" id="PGSC0003DMT400058010"/>
    </source>
</evidence>
<dbReference type="AlphaFoldDB" id="M1C1Z1"/>
<dbReference type="PaxDb" id="4113-PGSC0003DMT400058010"/>
<proteinExistence type="predicted"/>
<name>M1C1Z1_SOLTU</name>
<dbReference type="Proteomes" id="UP000011115">
    <property type="component" value="Unassembled WGS sequence"/>
</dbReference>
<dbReference type="Gramene" id="PGSC0003DMT400058010">
    <property type="protein sequence ID" value="PGSC0003DMT400058010"/>
    <property type="gene ID" value="PGSC0003DMG400022522"/>
</dbReference>
<accession>M1C1Z1</accession>
<reference evidence="1" key="2">
    <citation type="submission" date="2015-06" db="UniProtKB">
        <authorList>
            <consortium name="EnsemblPlants"/>
        </authorList>
    </citation>
    <scope>IDENTIFICATION</scope>
    <source>
        <strain evidence="1">DM1-3 516 R44</strain>
    </source>
</reference>
<keyword evidence="2" id="KW-1185">Reference proteome</keyword>
<organism evidence="1 2">
    <name type="scientific">Solanum tuberosum</name>
    <name type="common">Potato</name>
    <dbReference type="NCBI Taxonomy" id="4113"/>
    <lineage>
        <taxon>Eukaryota</taxon>
        <taxon>Viridiplantae</taxon>
        <taxon>Streptophyta</taxon>
        <taxon>Embryophyta</taxon>
        <taxon>Tracheophyta</taxon>
        <taxon>Spermatophyta</taxon>
        <taxon>Magnoliopsida</taxon>
        <taxon>eudicotyledons</taxon>
        <taxon>Gunneridae</taxon>
        <taxon>Pentapetalae</taxon>
        <taxon>asterids</taxon>
        <taxon>lamiids</taxon>
        <taxon>Solanales</taxon>
        <taxon>Solanaceae</taxon>
        <taxon>Solanoideae</taxon>
        <taxon>Solaneae</taxon>
        <taxon>Solanum</taxon>
    </lineage>
</organism>
<sequence length="52" mass="5785">MELPSNSRQCYGFPDLEDNLAYKGHCYGGLGGKKFLVYSFLGSCRLIHAITL</sequence>
<protein>
    <submittedName>
        <fullName evidence="1">Uncharacterized protein</fullName>
    </submittedName>
</protein>
<dbReference type="HOGENOM" id="CLU_3091050_0_0_1"/>
<evidence type="ECO:0000313" key="2">
    <source>
        <dbReference type="Proteomes" id="UP000011115"/>
    </source>
</evidence>
<dbReference type="EnsemblPlants" id="PGSC0003DMT400058010">
    <property type="protein sequence ID" value="PGSC0003DMT400058010"/>
    <property type="gene ID" value="PGSC0003DMG400022522"/>
</dbReference>